<feature type="transmembrane region" description="Helical" evidence="7">
    <location>
        <begin position="514"/>
        <end position="535"/>
    </location>
</feature>
<evidence type="ECO:0000256" key="5">
    <source>
        <dbReference type="ARBA" id="ARBA00023136"/>
    </source>
</evidence>
<name>A0A9X3NFI5_9ACTN</name>
<feature type="transmembrane region" description="Helical" evidence="7">
    <location>
        <begin position="199"/>
        <end position="219"/>
    </location>
</feature>
<keyword evidence="2" id="KW-1003">Cell membrane</keyword>
<feature type="transmembrane region" description="Helical" evidence="7">
    <location>
        <begin position="358"/>
        <end position="376"/>
    </location>
</feature>
<evidence type="ECO:0000256" key="3">
    <source>
        <dbReference type="ARBA" id="ARBA00022692"/>
    </source>
</evidence>
<gene>
    <name evidence="9" type="ORF">OJ997_27250</name>
</gene>
<dbReference type="RefSeq" id="WP_270028452.1">
    <property type="nucleotide sequence ID" value="NZ_JAPDDP010000066.1"/>
</dbReference>
<keyword evidence="5 7" id="KW-0472">Membrane</keyword>
<sequence>MSDALARLARTLTHRWRRSLVVALAALVVLGGFAANGEPATDDFKVPGSESQTAVDLLKAHTPALAGVDSQVVFTATGGKVSDPENRAAIDTALQKISKLEGVSGVVSPFDAEGLISRDGTIAQTTVQYDLPPMDAEKADGERLLDAVESAERPGLDVSARGMIVDLASEQEAPVGELVGIGIAIILLTLLFRSMAAMAATLFGALLGVILGQLLLTAVSGPLGLPAFAATIAIMLGLGAGIDYALLIIGRFREQVAAGDSVRDASAKALATSGSAVVTAGLIVMVAIAGLLVIGIPLIGKMGIGAAIGIAAVVLSAITLLPILIGAFSKRLKPKRYAHVAPSQRFARWGEIITARPWLSVGAGVLVLLVLAFPVTQLRLGQPDDGNKPADTTQRVAYDQVSKGFGPGTNGPLLITVDTPKGDAATAEQLERLRTAIAGTDGVVAATPATPSQDGEIATLTAIPSTAPQDEKTSDLVNTLRDRVIPGALEGTPLKAYVGGNTAGFQDFSDKTAAGLPIFIAVVIGLSVLLLTAAFRSLWIPLVSAVFNLLSIAASYGIVVAVFQLGVGADLLGVGSDVPIISFVPVMMFAILFGLSMDYNVFLLSRIHEAHNEGDSSRASVIHGVSRIGKVILYAGLIMGSVFLAFVTQPDVTAKMFGLGLGLGVLVDVLIVRLVIAPAVVQLLGDRAWTLPRWLDRVLPNVSLEGHLVANRDPKDPPMDGHPDALREPHETRVPAVV</sequence>
<accession>A0A9X3NFI5</accession>
<comment type="caution">
    <text evidence="9">The sequence shown here is derived from an EMBL/GenBank/DDBJ whole genome shotgun (WGS) entry which is preliminary data.</text>
</comment>
<feature type="transmembrane region" description="Helical" evidence="7">
    <location>
        <begin position="225"/>
        <end position="249"/>
    </location>
</feature>
<feature type="domain" description="Membrane transport protein MMPL" evidence="8">
    <location>
        <begin position="389"/>
        <end position="693"/>
    </location>
</feature>
<evidence type="ECO:0000256" key="1">
    <source>
        <dbReference type="ARBA" id="ARBA00004651"/>
    </source>
</evidence>
<reference evidence="9" key="1">
    <citation type="submission" date="2022-10" db="EMBL/GenBank/DDBJ databases">
        <title>The WGS of Solirubrobacter phytolaccae KCTC 29190.</title>
        <authorList>
            <person name="Jiang Z."/>
        </authorList>
    </citation>
    <scope>NUCLEOTIDE SEQUENCE</scope>
    <source>
        <strain evidence="9">KCTC 29190</strain>
    </source>
</reference>
<dbReference type="EMBL" id="JAPDDP010000066">
    <property type="protein sequence ID" value="MDA0184035.1"/>
    <property type="molecule type" value="Genomic_DNA"/>
</dbReference>
<feature type="domain" description="Membrane transport protein MMPL" evidence="8">
    <location>
        <begin position="47"/>
        <end position="357"/>
    </location>
</feature>
<dbReference type="GO" id="GO:0005886">
    <property type="term" value="C:plasma membrane"/>
    <property type="evidence" value="ECO:0007669"/>
    <property type="project" value="UniProtKB-SubCell"/>
</dbReference>
<evidence type="ECO:0000313" key="10">
    <source>
        <dbReference type="Proteomes" id="UP001147653"/>
    </source>
</evidence>
<evidence type="ECO:0000256" key="4">
    <source>
        <dbReference type="ARBA" id="ARBA00022989"/>
    </source>
</evidence>
<protein>
    <submittedName>
        <fullName evidence="9">MMPL family transporter</fullName>
    </submittedName>
</protein>
<comment type="subcellular location">
    <subcellularLocation>
        <location evidence="1">Cell membrane</location>
        <topology evidence="1">Multi-pass membrane protein</topology>
    </subcellularLocation>
</comment>
<feature type="transmembrane region" description="Helical" evidence="7">
    <location>
        <begin position="578"/>
        <end position="597"/>
    </location>
</feature>
<keyword evidence="4 7" id="KW-1133">Transmembrane helix</keyword>
<dbReference type="PANTHER" id="PTHR33406:SF13">
    <property type="entry name" value="MEMBRANE PROTEIN YDFJ"/>
    <property type="match status" value="1"/>
</dbReference>
<feature type="transmembrane region" description="Helical" evidence="7">
    <location>
        <begin position="631"/>
        <end position="649"/>
    </location>
</feature>
<feature type="transmembrane region" description="Helical" evidence="7">
    <location>
        <begin position="270"/>
        <end position="298"/>
    </location>
</feature>
<dbReference type="InterPro" id="IPR004869">
    <property type="entry name" value="MMPL_dom"/>
</dbReference>
<evidence type="ECO:0000313" key="9">
    <source>
        <dbReference type="EMBL" id="MDA0184035.1"/>
    </source>
</evidence>
<dbReference type="PANTHER" id="PTHR33406">
    <property type="entry name" value="MEMBRANE PROTEIN MJ1562-RELATED"/>
    <property type="match status" value="1"/>
</dbReference>
<evidence type="ECO:0000259" key="8">
    <source>
        <dbReference type="Pfam" id="PF03176"/>
    </source>
</evidence>
<proteinExistence type="predicted"/>
<dbReference type="AlphaFoldDB" id="A0A9X3NFI5"/>
<feature type="transmembrane region" description="Helical" evidence="7">
    <location>
        <begin position="661"/>
        <end position="684"/>
    </location>
</feature>
<keyword evidence="10" id="KW-1185">Reference proteome</keyword>
<evidence type="ECO:0000256" key="2">
    <source>
        <dbReference type="ARBA" id="ARBA00022475"/>
    </source>
</evidence>
<dbReference type="SUPFAM" id="SSF82866">
    <property type="entry name" value="Multidrug efflux transporter AcrB transmembrane domain"/>
    <property type="match status" value="2"/>
</dbReference>
<evidence type="ECO:0000256" key="6">
    <source>
        <dbReference type="SAM" id="MobiDB-lite"/>
    </source>
</evidence>
<feature type="transmembrane region" description="Helical" evidence="7">
    <location>
        <begin position="542"/>
        <end position="566"/>
    </location>
</feature>
<feature type="region of interest" description="Disordered" evidence="6">
    <location>
        <begin position="710"/>
        <end position="738"/>
    </location>
</feature>
<keyword evidence="3 7" id="KW-0812">Transmembrane</keyword>
<dbReference type="Gene3D" id="1.20.1640.10">
    <property type="entry name" value="Multidrug efflux transporter AcrB transmembrane domain"/>
    <property type="match status" value="2"/>
</dbReference>
<organism evidence="9 10">
    <name type="scientific">Solirubrobacter phytolaccae</name>
    <dbReference type="NCBI Taxonomy" id="1404360"/>
    <lineage>
        <taxon>Bacteria</taxon>
        <taxon>Bacillati</taxon>
        <taxon>Actinomycetota</taxon>
        <taxon>Thermoleophilia</taxon>
        <taxon>Solirubrobacterales</taxon>
        <taxon>Solirubrobacteraceae</taxon>
        <taxon>Solirubrobacter</taxon>
    </lineage>
</organism>
<dbReference type="Pfam" id="PF03176">
    <property type="entry name" value="MMPL"/>
    <property type="match status" value="2"/>
</dbReference>
<evidence type="ECO:0000256" key="7">
    <source>
        <dbReference type="SAM" id="Phobius"/>
    </source>
</evidence>
<feature type="transmembrane region" description="Helical" evidence="7">
    <location>
        <begin position="173"/>
        <end position="192"/>
    </location>
</feature>
<dbReference type="Proteomes" id="UP001147653">
    <property type="component" value="Unassembled WGS sequence"/>
</dbReference>
<dbReference type="InterPro" id="IPR050545">
    <property type="entry name" value="Mycobact_MmpL"/>
</dbReference>
<feature type="transmembrane region" description="Helical" evidence="7">
    <location>
        <begin position="304"/>
        <end position="328"/>
    </location>
</feature>